<evidence type="ECO:0000313" key="3">
    <source>
        <dbReference type="Proteomes" id="UP001610432"/>
    </source>
</evidence>
<dbReference type="RefSeq" id="XP_070889330.1">
    <property type="nucleotide sequence ID" value="XM_071026659.1"/>
</dbReference>
<evidence type="ECO:0000256" key="1">
    <source>
        <dbReference type="SAM" id="MobiDB-lite"/>
    </source>
</evidence>
<name>A0ABR4M0P0_9EURO</name>
<dbReference type="Proteomes" id="UP001610432">
    <property type="component" value="Unassembled WGS sequence"/>
</dbReference>
<protein>
    <recommendedName>
        <fullName evidence="4">F-box domain-containing protein</fullName>
    </recommendedName>
</protein>
<sequence>MSMLPLPSELLFTVTEYLEYEHVINAFANKRAFSPDRIRAPLPQQHLKHKSPASSGQPKRGKTILSSNPSDTEPM</sequence>
<evidence type="ECO:0008006" key="4">
    <source>
        <dbReference type="Google" id="ProtNLM"/>
    </source>
</evidence>
<gene>
    <name evidence="2" type="ORF">BJX67DRAFT_280950</name>
</gene>
<feature type="region of interest" description="Disordered" evidence="1">
    <location>
        <begin position="40"/>
        <end position="75"/>
    </location>
</feature>
<feature type="compositionally biased region" description="Polar residues" evidence="1">
    <location>
        <begin position="64"/>
        <end position="75"/>
    </location>
</feature>
<evidence type="ECO:0000313" key="2">
    <source>
        <dbReference type="EMBL" id="KAL2870351.1"/>
    </source>
</evidence>
<comment type="caution">
    <text evidence="2">The sequence shown here is derived from an EMBL/GenBank/DDBJ whole genome shotgun (WGS) entry which is preliminary data.</text>
</comment>
<organism evidence="2 3">
    <name type="scientific">Aspergillus lucknowensis</name>
    <dbReference type="NCBI Taxonomy" id="176173"/>
    <lineage>
        <taxon>Eukaryota</taxon>
        <taxon>Fungi</taxon>
        <taxon>Dikarya</taxon>
        <taxon>Ascomycota</taxon>
        <taxon>Pezizomycotina</taxon>
        <taxon>Eurotiomycetes</taxon>
        <taxon>Eurotiomycetidae</taxon>
        <taxon>Eurotiales</taxon>
        <taxon>Aspergillaceae</taxon>
        <taxon>Aspergillus</taxon>
        <taxon>Aspergillus subgen. Nidulantes</taxon>
    </lineage>
</organism>
<proteinExistence type="predicted"/>
<reference evidence="2 3" key="1">
    <citation type="submission" date="2024-07" db="EMBL/GenBank/DDBJ databases">
        <title>Section-level genome sequencing and comparative genomics of Aspergillus sections Usti and Cavernicolus.</title>
        <authorList>
            <consortium name="Lawrence Berkeley National Laboratory"/>
            <person name="Nybo J.L."/>
            <person name="Vesth T.C."/>
            <person name="Theobald S."/>
            <person name="Frisvad J.C."/>
            <person name="Larsen T.O."/>
            <person name="Kjaerboelling I."/>
            <person name="Rothschild-Mancinelli K."/>
            <person name="Lyhne E.K."/>
            <person name="Kogle M.E."/>
            <person name="Barry K."/>
            <person name="Clum A."/>
            <person name="Na H."/>
            <person name="Ledsgaard L."/>
            <person name="Lin J."/>
            <person name="Lipzen A."/>
            <person name="Kuo A."/>
            <person name="Riley R."/>
            <person name="Mondo S."/>
            <person name="Labutti K."/>
            <person name="Haridas S."/>
            <person name="Pangalinan J."/>
            <person name="Salamov A.A."/>
            <person name="Simmons B.A."/>
            <person name="Magnuson J.K."/>
            <person name="Chen J."/>
            <person name="Drula E."/>
            <person name="Henrissat B."/>
            <person name="Wiebenga A."/>
            <person name="Lubbers R.J."/>
            <person name="Gomes A.C."/>
            <person name="Macurrencykelacurrency M.R."/>
            <person name="Stajich J."/>
            <person name="Grigoriev I.V."/>
            <person name="Mortensen U.H."/>
            <person name="De Vries R.P."/>
            <person name="Baker S.E."/>
            <person name="Andersen M.R."/>
        </authorList>
    </citation>
    <scope>NUCLEOTIDE SEQUENCE [LARGE SCALE GENOMIC DNA]</scope>
    <source>
        <strain evidence="2 3">CBS 449.75</strain>
    </source>
</reference>
<dbReference type="EMBL" id="JBFXLQ010000006">
    <property type="protein sequence ID" value="KAL2870351.1"/>
    <property type="molecule type" value="Genomic_DNA"/>
</dbReference>
<dbReference type="GeneID" id="98141731"/>
<accession>A0ABR4M0P0</accession>
<keyword evidence="3" id="KW-1185">Reference proteome</keyword>